<keyword evidence="7" id="KW-1185">Reference proteome</keyword>
<dbReference type="InterPro" id="IPR043133">
    <property type="entry name" value="GTP-CH-I_C/QueF"/>
</dbReference>
<evidence type="ECO:0000256" key="4">
    <source>
        <dbReference type="ARBA" id="ARBA00023002"/>
    </source>
</evidence>
<dbReference type="OrthoDB" id="9789995at2"/>
<accession>A0A916QNN9</accession>
<evidence type="ECO:0000256" key="1">
    <source>
        <dbReference type="ARBA" id="ARBA00022490"/>
    </source>
</evidence>
<dbReference type="GO" id="GO:0033739">
    <property type="term" value="F:preQ1 synthase activity"/>
    <property type="evidence" value="ECO:0007669"/>
    <property type="project" value="InterPro"/>
</dbReference>
<dbReference type="Pfam" id="PF14819">
    <property type="entry name" value="QueF_N"/>
    <property type="match status" value="1"/>
</dbReference>
<dbReference type="InterPro" id="IPR016428">
    <property type="entry name" value="QueF_type2"/>
</dbReference>
<name>A0A916QNN9_9GAMM</name>
<dbReference type="Proteomes" id="UP000627715">
    <property type="component" value="Unassembled WGS sequence"/>
</dbReference>
<keyword evidence="2" id="KW-0671">Queuosine biosynthesis</keyword>
<organism evidence="6 7">
    <name type="scientific">Pseudohongiella nitratireducens</name>
    <dbReference type="NCBI Taxonomy" id="1768907"/>
    <lineage>
        <taxon>Bacteria</taxon>
        <taxon>Pseudomonadati</taxon>
        <taxon>Pseudomonadota</taxon>
        <taxon>Gammaproteobacteria</taxon>
        <taxon>Pseudomonadales</taxon>
        <taxon>Pseudohongiellaceae</taxon>
        <taxon>Pseudohongiella</taxon>
    </lineage>
</organism>
<dbReference type="EMBL" id="BMIY01000015">
    <property type="protein sequence ID" value="GFZ84105.1"/>
    <property type="molecule type" value="Genomic_DNA"/>
</dbReference>
<protein>
    <submittedName>
        <fullName evidence="6">NADPH-dependent 7-cyano-7-deazaguanine reductase</fullName>
    </submittedName>
</protein>
<keyword evidence="4" id="KW-0560">Oxidoreductase</keyword>
<dbReference type="InterPro" id="IPR029139">
    <property type="entry name" value="QueF_N"/>
</dbReference>
<dbReference type="InterPro" id="IPR050084">
    <property type="entry name" value="NADPH_dep_7-cyano-7-deazaG_red"/>
</dbReference>
<dbReference type="GO" id="GO:0005737">
    <property type="term" value="C:cytoplasm"/>
    <property type="evidence" value="ECO:0007669"/>
    <property type="project" value="InterPro"/>
</dbReference>
<dbReference type="GO" id="GO:0008616">
    <property type="term" value="P:tRNA queuosine(34) biosynthetic process"/>
    <property type="evidence" value="ECO:0007669"/>
    <property type="project" value="UniProtKB-KW"/>
</dbReference>
<sequence length="289" mass="32177">MAENPLGKQVDYPQQYDPSQLFPVARAANRAAIGVNESDLPFKGYDHWRAYELSWLSESGLPQVAIANIYVPCQSPNIVESKSMKLYFNSLNQSTFASSEQVQQCIATDLSKAAGADVKVTLHGPDTQVLETGLMPDSAVLLDTLGLDTLNLDTSTVEATNWQPDVALLKSAESVGEEGTGRVQEQLYSHLFRSNCPITRQPDWGSILIDYSGQAISHPDLLRYIVSYRQHEGFHEHCVEMIFNDLLNTFNLDCLTVSINYLRRGGIEINPVRSTESTDSIKLPRLIRQ</sequence>
<comment type="caution">
    <text evidence="6">The sequence shown here is derived from an EMBL/GenBank/DDBJ whole genome shotgun (WGS) entry which is preliminary data.</text>
</comment>
<dbReference type="PANTHER" id="PTHR34354">
    <property type="entry name" value="NADPH-DEPENDENT 7-CYANO-7-DEAZAGUANINE REDUCTASE"/>
    <property type="match status" value="1"/>
</dbReference>
<dbReference type="PANTHER" id="PTHR34354:SF1">
    <property type="entry name" value="NADPH-DEPENDENT 7-CYANO-7-DEAZAGUANINE REDUCTASE"/>
    <property type="match status" value="1"/>
</dbReference>
<dbReference type="RefSeq" id="WP_068811075.1">
    <property type="nucleotide sequence ID" value="NZ_BMIY01000015.1"/>
</dbReference>
<proteinExistence type="predicted"/>
<feature type="domain" description="NADPH-dependent 7-cyano-7-deazaguanine reductase N-terminal" evidence="5">
    <location>
        <begin position="12"/>
        <end position="122"/>
    </location>
</feature>
<evidence type="ECO:0000313" key="6">
    <source>
        <dbReference type="EMBL" id="GFZ84105.1"/>
    </source>
</evidence>
<evidence type="ECO:0000256" key="3">
    <source>
        <dbReference type="ARBA" id="ARBA00022857"/>
    </source>
</evidence>
<dbReference type="SUPFAM" id="SSF55620">
    <property type="entry name" value="Tetrahydrobiopterin biosynthesis enzymes-like"/>
    <property type="match status" value="1"/>
</dbReference>
<dbReference type="InterPro" id="IPR029500">
    <property type="entry name" value="QueF"/>
</dbReference>
<evidence type="ECO:0000259" key="5">
    <source>
        <dbReference type="Pfam" id="PF14819"/>
    </source>
</evidence>
<reference evidence="6" key="2">
    <citation type="submission" date="2020-09" db="EMBL/GenBank/DDBJ databases">
        <authorList>
            <person name="Sun Q."/>
            <person name="Zhou Y."/>
        </authorList>
    </citation>
    <scope>NUCLEOTIDE SEQUENCE</scope>
    <source>
        <strain evidence="6">CGMCC 1.15425</strain>
    </source>
</reference>
<dbReference type="Gene3D" id="3.30.1130.10">
    <property type="match status" value="2"/>
</dbReference>
<keyword evidence="3" id="KW-0521">NADP</keyword>
<evidence type="ECO:0000313" key="7">
    <source>
        <dbReference type="Proteomes" id="UP000627715"/>
    </source>
</evidence>
<dbReference type="Pfam" id="PF14489">
    <property type="entry name" value="QueF"/>
    <property type="match status" value="1"/>
</dbReference>
<dbReference type="AlphaFoldDB" id="A0A916QNN9"/>
<dbReference type="NCBIfam" id="TIGR03138">
    <property type="entry name" value="QueF"/>
    <property type="match status" value="1"/>
</dbReference>
<reference evidence="6" key="1">
    <citation type="journal article" date="2014" name="Int. J. Syst. Evol. Microbiol.">
        <title>Complete genome sequence of Corynebacterium casei LMG S-19264T (=DSM 44701T), isolated from a smear-ripened cheese.</title>
        <authorList>
            <consortium name="US DOE Joint Genome Institute (JGI-PGF)"/>
            <person name="Walter F."/>
            <person name="Albersmeier A."/>
            <person name="Kalinowski J."/>
            <person name="Ruckert C."/>
        </authorList>
    </citation>
    <scope>NUCLEOTIDE SEQUENCE</scope>
    <source>
        <strain evidence="6">CGMCC 1.15425</strain>
    </source>
</reference>
<dbReference type="PIRSF" id="PIRSF004750">
    <property type="entry name" value="Nitrile_oxidored_YqcD_prd"/>
    <property type="match status" value="1"/>
</dbReference>
<evidence type="ECO:0000256" key="2">
    <source>
        <dbReference type="ARBA" id="ARBA00022785"/>
    </source>
</evidence>
<keyword evidence="1" id="KW-0963">Cytoplasm</keyword>
<gene>
    <name evidence="6" type="primary">queF</name>
    <name evidence="6" type="ORF">GCM10011403_29570</name>
</gene>